<reference evidence="3 4" key="1">
    <citation type="submission" date="2018-03" db="EMBL/GenBank/DDBJ databases">
        <title>Genomic Encyclopedia of Type Strains, Phase III (KMG-III): the genomes of soil and plant-associated and newly described type strains.</title>
        <authorList>
            <person name="Whitman W."/>
        </authorList>
    </citation>
    <scope>NUCLEOTIDE SEQUENCE [LARGE SCALE GENOMIC DNA]</scope>
    <source>
        <strain evidence="3 4">CGMCC 1.12700</strain>
    </source>
</reference>
<dbReference type="GO" id="GO:0043023">
    <property type="term" value="F:ribosomal large subunit binding"/>
    <property type="evidence" value="ECO:0007669"/>
    <property type="project" value="TreeGrafter"/>
</dbReference>
<keyword evidence="2" id="KW-0678">Repressor</keyword>
<dbReference type="InterPro" id="IPR004394">
    <property type="entry name" value="Iojap/RsfS/C7orf30"/>
</dbReference>
<keyword evidence="2" id="KW-0810">Translation regulation</keyword>
<evidence type="ECO:0000313" key="3">
    <source>
        <dbReference type="EMBL" id="PSK92517.1"/>
    </source>
</evidence>
<keyword evidence="2" id="KW-0963">Cytoplasm</keyword>
<dbReference type="RefSeq" id="WP_181358425.1">
    <property type="nucleotide sequence ID" value="NZ_PYGD01000003.1"/>
</dbReference>
<comment type="similarity">
    <text evidence="1 2">Belongs to the Iojap/RsfS family.</text>
</comment>
<evidence type="ECO:0000256" key="1">
    <source>
        <dbReference type="ARBA" id="ARBA00010574"/>
    </source>
</evidence>
<dbReference type="HAMAP" id="MF_01477">
    <property type="entry name" value="Iojap_RsfS"/>
    <property type="match status" value="1"/>
</dbReference>
<proteinExistence type="inferred from homology"/>
<dbReference type="GO" id="GO:0090071">
    <property type="term" value="P:negative regulation of ribosome biogenesis"/>
    <property type="evidence" value="ECO:0007669"/>
    <property type="project" value="UniProtKB-UniRule"/>
</dbReference>
<dbReference type="GO" id="GO:0042256">
    <property type="term" value="P:cytosolic ribosome assembly"/>
    <property type="evidence" value="ECO:0007669"/>
    <property type="project" value="UniProtKB-UniRule"/>
</dbReference>
<dbReference type="GO" id="GO:0017148">
    <property type="term" value="P:negative regulation of translation"/>
    <property type="evidence" value="ECO:0007669"/>
    <property type="project" value="UniProtKB-UniRule"/>
</dbReference>
<sequence>MEKIISSLKSRTKSATRTSRDSRLFQTILKAIHDKKGENVVSLDLTRIDEAVADFFILCEAQSHVQIKAIADNIEEEVRKTCDEKPYHTEIGPAWTLVDYVNIVVHVFQTDERKFYDLEGLWMDAERMEHPAS</sequence>
<gene>
    <name evidence="2" type="primary">rsfS</name>
    <name evidence="3" type="ORF">B0I18_10394</name>
</gene>
<comment type="subcellular location">
    <subcellularLocation>
        <location evidence="2">Cytoplasm</location>
    </subcellularLocation>
</comment>
<dbReference type="EMBL" id="PYGD01000003">
    <property type="protein sequence ID" value="PSK92517.1"/>
    <property type="molecule type" value="Genomic_DNA"/>
</dbReference>
<dbReference type="Proteomes" id="UP000240572">
    <property type="component" value="Unassembled WGS sequence"/>
</dbReference>
<dbReference type="PANTHER" id="PTHR21043">
    <property type="entry name" value="IOJAP SUPERFAMILY ORTHOLOG"/>
    <property type="match status" value="1"/>
</dbReference>
<comment type="caution">
    <text evidence="3">The sequence shown here is derived from an EMBL/GenBank/DDBJ whole genome shotgun (WGS) entry which is preliminary data.</text>
</comment>
<protein>
    <recommendedName>
        <fullName evidence="2">Ribosomal silencing factor RsfS</fullName>
    </recommendedName>
</protein>
<dbReference type="NCBIfam" id="TIGR00090">
    <property type="entry name" value="rsfS_iojap_ybeB"/>
    <property type="match status" value="1"/>
</dbReference>
<dbReference type="PANTHER" id="PTHR21043:SF0">
    <property type="entry name" value="MITOCHONDRIAL ASSEMBLY OF RIBOSOMAL LARGE SUBUNIT PROTEIN 1"/>
    <property type="match status" value="1"/>
</dbReference>
<dbReference type="InterPro" id="IPR043519">
    <property type="entry name" value="NT_sf"/>
</dbReference>
<organism evidence="3 4">
    <name type="scientific">Taibaiella chishuiensis</name>
    <dbReference type="NCBI Taxonomy" id="1434707"/>
    <lineage>
        <taxon>Bacteria</taxon>
        <taxon>Pseudomonadati</taxon>
        <taxon>Bacteroidota</taxon>
        <taxon>Chitinophagia</taxon>
        <taxon>Chitinophagales</taxon>
        <taxon>Chitinophagaceae</taxon>
        <taxon>Taibaiella</taxon>
    </lineage>
</organism>
<evidence type="ECO:0000256" key="2">
    <source>
        <dbReference type="HAMAP-Rule" id="MF_01477"/>
    </source>
</evidence>
<evidence type="ECO:0000313" key="4">
    <source>
        <dbReference type="Proteomes" id="UP000240572"/>
    </source>
</evidence>
<dbReference type="GO" id="GO:0005737">
    <property type="term" value="C:cytoplasm"/>
    <property type="evidence" value="ECO:0007669"/>
    <property type="project" value="UniProtKB-SubCell"/>
</dbReference>
<name>A0A2P8D5N5_9BACT</name>
<dbReference type="Gene3D" id="3.30.460.10">
    <property type="entry name" value="Beta Polymerase, domain 2"/>
    <property type="match status" value="1"/>
</dbReference>
<dbReference type="AlphaFoldDB" id="A0A2P8D5N5"/>
<dbReference type="SUPFAM" id="SSF81301">
    <property type="entry name" value="Nucleotidyltransferase"/>
    <property type="match status" value="1"/>
</dbReference>
<accession>A0A2P8D5N5</accession>
<comment type="subunit">
    <text evidence="2">Interacts with ribosomal protein uL14 (rplN).</text>
</comment>
<keyword evidence="4" id="KW-1185">Reference proteome</keyword>
<comment type="function">
    <text evidence="2">Functions as a ribosomal silencing factor. Interacts with ribosomal protein uL14 (rplN), blocking formation of intersubunit bridge B8. Prevents association of the 30S and 50S ribosomal subunits and the formation of functional ribosomes, thus repressing translation.</text>
</comment>
<dbReference type="Pfam" id="PF02410">
    <property type="entry name" value="RsfS"/>
    <property type="match status" value="1"/>
</dbReference>